<proteinExistence type="predicted"/>
<feature type="region of interest" description="Disordered" evidence="1">
    <location>
        <begin position="36"/>
        <end position="92"/>
    </location>
</feature>
<dbReference type="EnsemblMetazoa" id="MESCA000367-RA">
    <property type="protein sequence ID" value="MESCA000367-PA"/>
    <property type="gene ID" value="MESCA000367"/>
</dbReference>
<evidence type="ECO:0000313" key="2">
    <source>
        <dbReference type="EnsemblMetazoa" id="MESCA000367-PA"/>
    </source>
</evidence>
<evidence type="ECO:0000313" key="3">
    <source>
        <dbReference type="Proteomes" id="UP000015102"/>
    </source>
</evidence>
<evidence type="ECO:0000256" key="1">
    <source>
        <dbReference type="SAM" id="MobiDB-lite"/>
    </source>
</evidence>
<feature type="compositionally biased region" description="Acidic residues" evidence="1">
    <location>
        <begin position="251"/>
        <end position="273"/>
    </location>
</feature>
<dbReference type="EMBL" id="CAQQ02181610">
    <property type="status" value="NOT_ANNOTATED_CDS"/>
    <property type="molecule type" value="Genomic_DNA"/>
</dbReference>
<feature type="compositionally biased region" description="Polar residues" evidence="1">
    <location>
        <begin position="545"/>
        <end position="561"/>
    </location>
</feature>
<organism evidence="2 3">
    <name type="scientific">Megaselia scalaris</name>
    <name type="common">Humpbacked fly</name>
    <name type="synonym">Phora scalaris</name>
    <dbReference type="NCBI Taxonomy" id="36166"/>
    <lineage>
        <taxon>Eukaryota</taxon>
        <taxon>Metazoa</taxon>
        <taxon>Ecdysozoa</taxon>
        <taxon>Arthropoda</taxon>
        <taxon>Hexapoda</taxon>
        <taxon>Insecta</taxon>
        <taxon>Pterygota</taxon>
        <taxon>Neoptera</taxon>
        <taxon>Endopterygota</taxon>
        <taxon>Diptera</taxon>
        <taxon>Brachycera</taxon>
        <taxon>Muscomorpha</taxon>
        <taxon>Platypezoidea</taxon>
        <taxon>Phoridae</taxon>
        <taxon>Megaseliini</taxon>
        <taxon>Megaselia</taxon>
    </lineage>
</organism>
<feature type="region of interest" description="Disordered" evidence="1">
    <location>
        <begin position="324"/>
        <end position="584"/>
    </location>
</feature>
<keyword evidence="3" id="KW-1185">Reference proteome</keyword>
<protein>
    <submittedName>
        <fullName evidence="2">Uncharacterized protein</fullName>
    </submittedName>
</protein>
<dbReference type="Proteomes" id="UP000015102">
    <property type="component" value="Unassembled WGS sequence"/>
</dbReference>
<name>T1GAV2_MEGSC</name>
<feature type="compositionally biased region" description="Basic and acidic residues" evidence="1">
    <location>
        <begin position="70"/>
        <end position="81"/>
    </location>
</feature>
<sequence>MSTTGEKPVKKNIKKVTVLNKELFETTGMQEKLAAALEKMKKEKPEPSMSKDGPAPSKPTSTEIKQLLKRKVEERKPEPAKVPRKSAATRQKIQEQVIQPAHFNYVEAPVPAPIVKQEQHIQKQQLAVPVSVPSSSSTSEINEPSPSNQFYEYSSYVAQPQPPPIHASTQEIHPISISYTENEPVLKNIPNTMILPMVMEQTYDPIPETFDEGTRESTYSNEVNEEGEDGVNFLNSMFAGISNQNSNDYSSSDEEEDGQEAQDYDYDMGEDYGYENSRGVEYTIREIDETKPARPIILEEKILADNEKFSADWVDKIVKTEVKTEPSDYNFYQPHDQYGTSSSHHEASSSQKLLLRKESAAPKKSAPQIKEPVHTVTEPVIQAPFSSEEIPMEQDPAHSFTSPTEEIQVEEAAVKDQKPVPPRNRRPKPKVNLVQRNKPNLPQSRKPKVNQSKNLSTQISEEPPPTESSQAKKTATTTIATTPTPQLSETIPKSDNQSFFENSEISPHRKKVDTIDLTDPDEIPLSQLSKQKSSDKKKTPKRKAQTGNQTSIKNFFTPPNSKSKKAKNEYDSEEELPGFDNNTDQSYNYLIIEDEIPESIDMSLDTSNLRRTEPTPPPLGNISCKKKVDTTKKTNVKKKSAPQATKLGLQTLAKNNKPSPVKQKLTKTIHPYLLLVKHRKTLDDHPEEFQPVRLWTANLEQCNVDSVVKYPIPMNGFPI</sequence>
<dbReference type="HOGENOM" id="CLU_384652_0_0_1"/>
<dbReference type="AlphaFoldDB" id="T1GAV2"/>
<feature type="compositionally biased region" description="Low complexity" evidence="1">
    <location>
        <begin position="471"/>
        <end position="485"/>
    </location>
</feature>
<feature type="region of interest" description="Disordered" evidence="1">
    <location>
        <begin position="242"/>
        <end position="274"/>
    </location>
</feature>
<accession>T1GAV2</accession>
<feature type="compositionally biased region" description="Polar residues" evidence="1">
    <location>
        <begin position="486"/>
        <end position="505"/>
    </location>
</feature>
<reference evidence="3" key="1">
    <citation type="submission" date="2013-02" db="EMBL/GenBank/DDBJ databases">
        <authorList>
            <person name="Hughes D."/>
        </authorList>
    </citation>
    <scope>NUCLEOTIDE SEQUENCE</scope>
    <source>
        <strain>Durham</strain>
        <strain evidence="3">NC isolate 2 -- Noor lab</strain>
    </source>
</reference>
<reference evidence="2" key="2">
    <citation type="submission" date="2015-06" db="UniProtKB">
        <authorList>
            <consortium name="EnsemblMetazoa"/>
        </authorList>
    </citation>
    <scope>IDENTIFICATION</scope>
</reference>
<feature type="compositionally biased region" description="Polar residues" evidence="1">
    <location>
        <begin position="434"/>
        <end position="460"/>
    </location>
</feature>